<proteinExistence type="inferred from homology"/>
<gene>
    <name evidence="5" type="ORF">F5613_000880</name>
</gene>
<dbReference type="InterPro" id="IPR044946">
    <property type="entry name" value="Restrct_endonuc_typeI_TRD_sf"/>
</dbReference>
<dbReference type="Gene3D" id="1.10.287.1120">
    <property type="entry name" value="Bipartite methylase S protein"/>
    <property type="match status" value="1"/>
</dbReference>
<dbReference type="EMBL" id="JACCCY010000001">
    <property type="protein sequence ID" value="NYI48835.1"/>
    <property type="molecule type" value="Genomic_DNA"/>
</dbReference>
<dbReference type="Gene3D" id="3.90.220.20">
    <property type="entry name" value="DNA methylase specificity domains"/>
    <property type="match status" value="2"/>
</dbReference>
<evidence type="ECO:0000259" key="4">
    <source>
        <dbReference type="Pfam" id="PF01420"/>
    </source>
</evidence>
<dbReference type="PANTHER" id="PTHR30408">
    <property type="entry name" value="TYPE-1 RESTRICTION ENZYME ECOKI SPECIFICITY PROTEIN"/>
    <property type="match status" value="1"/>
</dbReference>
<dbReference type="Pfam" id="PF01420">
    <property type="entry name" value="Methylase_S"/>
    <property type="match status" value="1"/>
</dbReference>
<accession>A0A8E1ZZN5</accession>
<keyword evidence="2" id="KW-0680">Restriction system</keyword>
<dbReference type="GO" id="GO:0009035">
    <property type="term" value="F:type I site-specific deoxyribonuclease activity"/>
    <property type="evidence" value="ECO:0007669"/>
    <property type="project" value="UniProtKB-EC"/>
</dbReference>
<evidence type="ECO:0000313" key="5">
    <source>
        <dbReference type="EMBL" id="NYI48835.1"/>
    </source>
</evidence>
<protein>
    <submittedName>
        <fullName evidence="5">Type I restriction enzyme S subunit</fullName>
        <ecNumber evidence="5">3.1.21.3</ecNumber>
    </submittedName>
</protein>
<name>A0A8E1ZZN5_9PORP</name>
<keyword evidence="3" id="KW-0238">DNA-binding</keyword>
<dbReference type="Proteomes" id="UP000574332">
    <property type="component" value="Unassembled WGS sequence"/>
</dbReference>
<dbReference type="SUPFAM" id="SSF116734">
    <property type="entry name" value="DNA methylase specificity domain"/>
    <property type="match status" value="2"/>
</dbReference>
<dbReference type="InterPro" id="IPR000055">
    <property type="entry name" value="Restrct_endonuc_typeI_TRD"/>
</dbReference>
<dbReference type="InterPro" id="IPR052021">
    <property type="entry name" value="Type-I_RS_S_subunit"/>
</dbReference>
<evidence type="ECO:0000256" key="3">
    <source>
        <dbReference type="ARBA" id="ARBA00023125"/>
    </source>
</evidence>
<dbReference type="GO" id="GO:0003677">
    <property type="term" value="F:DNA binding"/>
    <property type="evidence" value="ECO:0007669"/>
    <property type="project" value="UniProtKB-KW"/>
</dbReference>
<evidence type="ECO:0000256" key="1">
    <source>
        <dbReference type="ARBA" id="ARBA00010923"/>
    </source>
</evidence>
<sequence length="399" mass="45190">MEEWKEDKLIDLLDQLIDYRGKTPVKTESGVPLITAKIIKNGRIETPTEYIAEDNYDSWMVRGLPKEGDVVLTTEAPLGEVAQLDDRKIALAQRTVCLRGKNGILDNKYLKYYFLSNIGHSRLCARETGTTVTGIKQSELKEVLVSYPSYEIQLRISEILSSLDNKIELNRRINDNLEQQAQALFKSWFVDFDPFKDGKFVDSELGMIPEGWRVVTLSSFITPFTEKVLAGSLPEYSVTNNGIIPRSGKYKKQLSSSTSKNKVLRKFNLVFGMSREILNWGIMLDEIGGVSSAYNIYSIDDNVINPLYLKYYMESKISYFNDLIGTAAREGQALDKGGLDNKLILVPPFDIWCKFQVKDTTLKKTISTKETETVVLTNLRDSILPKLMSGEIKINDLNC</sequence>
<dbReference type="PANTHER" id="PTHR30408:SF13">
    <property type="entry name" value="TYPE I RESTRICTION ENZYME HINDI SPECIFICITY SUBUNIT"/>
    <property type="match status" value="1"/>
</dbReference>
<dbReference type="RefSeq" id="WP_179398804.1">
    <property type="nucleotide sequence ID" value="NZ_JACCCY010000001.1"/>
</dbReference>
<organism evidence="5 6">
    <name type="scientific">Macellibacteroides fermentans</name>
    <dbReference type="NCBI Taxonomy" id="879969"/>
    <lineage>
        <taxon>Bacteria</taxon>
        <taxon>Pseudomonadati</taxon>
        <taxon>Bacteroidota</taxon>
        <taxon>Bacteroidia</taxon>
        <taxon>Bacteroidales</taxon>
        <taxon>Porphyromonadaceae</taxon>
        <taxon>Macellibacteroides</taxon>
    </lineage>
</organism>
<dbReference type="AlphaFoldDB" id="A0A8E1ZZN5"/>
<keyword evidence="5" id="KW-0378">Hydrolase</keyword>
<feature type="domain" description="Type I restriction modification DNA specificity" evidence="4">
    <location>
        <begin position="1"/>
        <end position="179"/>
    </location>
</feature>
<comment type="similarity">
    <text evidence="1">Belongs to the type-I restriction system S methylase family.</text>
</comment>
<keyword evidence="6" id="KW-1185">Reference proteome</keyword>
<comment type="caution">
    <text evidence="5">The sequence shown here is derived from an EMBL/GenBank/DDBJ whole genome shotgun (WGS) entry which is preliminary data.</text>
</comment>
<reference evidence="5 6" key="1">
    <citation type="submission" date="2020-07" db="EMBL/GenBank/DDBJ databases">
        <title>Genomic Encyclopedia of Type Strains, Phase IV (KMG-IV): sequencing the most valuable type-strain genomes for metagenomic binning, comparative biology and taxonomic classification.</title>
        <authorList>
            <person name="Goeker M."/>
        </authorList>
    </citation>
    <scope>NUCLEOTIDE SEQUENCE [LARGE SCALE GENOMIC DNA]</scope>
    <source>
        <strain evidence="5 6">DSM 23697</strain>
    </source>
</reference>
<dbReference type="GO" id="GO:0009307">
    <property type="term" value="P:DNA restriction-modification system"/>
    <property type="evidence" value="ECO:0007669"/>
    <property type="project" value="UniProtKB-KW"/>
</dbReference>
<evidence type="ECO:0000313" key="6">
    <source>
        <dbReference type="Proteomes" id="UP000574332"/>
    </source>
</evidence>
<dbReference type="EC" id="3.1.21.3" evidence="5"/>
<evidence type="ECO:0000256" key="2">
    <source>
        <dbReference type="ARBA" id="ARBA00022747"/>
    </source>
</evidence>